<dbReference type="AlphaFoldDB" id="A0A1M5SWI4"/>
<dbReference type="EMBL" id="FQXS01000002">
    <property type="protein sequence ID" value="SHH42869.1"/>
    <property type="molecule type" value="Genomic_DNA"/>
</dbReference>
<dbReference type="STRING" id="1121409.SAMN02745124_00475"/>
<proteinExistence type="predicted"/>
<keyword evidence="2" id="KW-1185">Reference proteome</keyword>
<dbReference type="OrthoDB" id="5501943at2"/>
<evidence type="ECO:0000313" key="1">
    <source>
        <dbReference type="EMBL" id="SHH42869.1"/>
    </source>
</evidence>
<evidence type="ECO:0000313" key="2">
    <source>
        <dbReference type="Proteomes" id="UP000184139"/>
    </source>
</evidence>
<protein>
    <submittedName>
        <fullName evidence="1">Uncharacterized protein</fullName>
    </submittedName>
</protein>
<reference evidence="1 2" key="1">
    <citation type="submission" date="2016-11" db="EMBL/GenBank/DDBJ databases">
        <authorList>
            <person name="Jaros S."/>
            <person name="Januszkiewicz K."/>
            <person name="Wedrychowicz H."/>
        </authorList>
    </citation>
    <scope>NUCLEOTIDE SEQUENCE [LARGE SCALE GENOMIC DNA]</scope>
    <source>
        <strain evidence="1 2">DSM 9705</strain>
    </source>
</reference>
<dbReference type="RefSeq" id="WP_073373223.1">
    <property type="nucleotide sequence ID" value="NZ_FQXS01000002.1"/>
</dbReference>
<organism evidence="1 2">
    <name type="scientific">Desulfofustis glycolicus DSM 9705</name>
    <dbReference type="NCBI Taxonomy" id="1121409"/>
    <lineage>
        <taxon>Bacteria</taxon>
        <taxon>Pseudomonadati</taxon>
        <taxon>Thermodesulfobacteriota</taxon>
        <taxon>Desulfobulbia</taxon>
        <taxon>Desulfobulbales</taxon>
        <taxon>Desulfocapsaceae</taxon>
        <taxon>Desulfofustis</taxon>
    </lineage>
</organism>
<sequence length="322" mass="36961">MMNTLQIVYATHRPESMEFTERIMRRHEVIVLEEPPHPDFSAMLTGSVDLESYLLEHDLEYHDFSLQQCTILQHAHRTGKTIHQVEPFLQELLTIHEFFAAGHAPAELDPATLRYQVYLREKEATKALIDYYQAVRSDHFPAILLAMKTFARADVARLRLRDKLRAEQILTMLHPGEDIYIEAGPIHLLLERHLRRGLPAGWSLKTCFVEHQALARLGLRGSLYSPGDELTIGYLLRSSISARREELLCARALIFAKIITKEEMNGNGNDFPHTRNEYETIRLVRPLSLTDCQELFFRTRSLSTREAAAVVKKHVAAATLLN</sequence>
<dbReference type="Proteomes" id="UP000184139">
    <property type="component" value="Unassembled WGS sequence"/>
</dbReference>
<gene>
    <name evidence="1" type="ORF">SAMN02745124_00475</name>
</gene>
<name>A0A1M5SWI4_9BACT</name>
<accession>A0A1M5SWI4</accession>